<keyword evidence="7 15" id="KW-0067">ATP-binding</keyword>
<dbReference type="Pfam" id="PF13361">
    <property type="entry name" value="UvrD_C"/>
    <property type="match status" value="1"/>
</dbReference>
<dbReference type="Pfam" id="PF12705">
    <property type="entry name" value="PDDEXK_1"/>
    <property type="match status" value="1"/>
</dbReference>
<dbReference type="RefSeq" id="WP_088648977.1">
    <property type="nucleotide sequence ID" value="NZ_AQQR01000002.1"/>
</dbReference>
<dbReference type="EMBL" id="AQQR01000002">
    <property type="protein sequence ID" value="OWU75800.1"/>
    <property type="molecule type" value="Genomic_DNA"/>
</dbReference>
<dbReference type="Pfam" id="PF00580">
    <property type="entry name" value="UvrD-helicase"/>
    <property type="match status" value="1"/>
</dbReference>
<dbReference type="InterPro" id="IPR038726">
    <property type="entry name" value="PDDEXK_AddAB-type"/>
</dbReference>
<evidence type="ECO:0000259" key="17">
    <source>
        <dbReference type="PROSITE" id="PS51198"/>
    </source>
</evidence>
<dbReference type="AlphaFoldDB" id="A0A225NPG8"/>
<evidence type="ECO:0000256" key="9">
    <source>
        <dbReference type="ARBA" id="ARBA00023204"/>
    </source>
</evidence>
<dbReference type="InterPro" id="IPR000212">
    <property type="entry name" value="DNA_helicase_UvrD/REP"/>
</dbReference>
<dbReference type="InterPro" id="IPR011604">
    <property type="entry name" value="PDDEXK-like_dom_sf"/>
</dbReference>
<evidence type="ECO:0000256" key="4">
    <source>
        <dbReference type="ARBA" id="ARBA00022801"/>
    </source>
</evidence>
<dbReference type="PANTHER" id="PTHR11070">
    <property type="entry name" value="UVRD / RECB / PCRA DNA HELICASE FAMILY MEMBER"/>
    <property type="match status" value="1"/>
</dbReference>
<proteinExistence type="predicted"/>
<protein>
    <recommendedName>
        <fullName evidence="12">DNA 3'-5' helicase</fullName>
        <ecNumber evidence="12">5.6.2.4</ecNumber>
    </recommendedName>
    <alternativeName>
        <fullName evidence="13">DNA 3'-5' helicase II</fullName>
    </alternativeName>
</protein>
<evidence type="ECO:0000259" key="18">
    <source>
        <dbReference type="PROSITE" id="PS51217"/>
    </source>
</evidence>
<dbReference type="SUPFAM" id="SSF52980">
    <property type="entry name" value="Restriction endonuclease-like"/>
    <property type="match status" value="1"/>
</dbReference>
<evidence type="ECO:0000256" key="10">
    <source>
        <dbReference type="ARBA" id="ARBA00023235"/>
    </source>
</evidence>
<dbReference type="PROSITE" id="PS51217">
    <property type="entry name" value="UVRD_HELICASE_CTER"/>
    <property type="match status" value="1"/>
</dbReference>
<dbReference type="PROSITE" id="PS51198">
    <property type="entry name" value="UVRD_HELICASE_ATP_BIND"/>
    <property type="match status" value="1"/>
</dbReference>
<feature type="domain" description="UvrD-like helicase C-terminal" evidence="18">
    <location>
        <begin position="493"/>
        <end position="774"/>
    </location>
</feature>
<dbReference type="SUPFAM" id="SSF52540">
    <property type="entry name" value="P-loop containing nucleoside triphosphate hydrolases"/>
    <property type="match status" value="1"/>
</dbReference>
<dbReference type="InterPro" id="IPR011335">
    <property type="entry name" value="Restrct_endonuc-II-like"/>
</dbReference>
<reference evidence="19 20" key="1">
    <citation type="submission" date="2013-04" db="EMBL/GenBank/DDBJ databases">
        <title>Oceanicola sp. 22II1-22F33 Genome Sequencing.</title>
        <authorList>
            <person name="Lai Q."/>
            <person name="Li G."/>
            <person name="Shao Z."/>
        </authorList>
    </citation>
    <scope>NUCLEOTIDE SEQUENCE [LARGE SCALE GENOMIC DNA]</scope>
    <source>
        <strain evidence="19 20">22II1-22F33</strain>
    </source>
</reference>
<evidence type="ECO:0000256" key="7">
    <source>
        <dbReference type="ARBA" id="ARBA00022840"/>
    </source>
</evidence>
<dbReference type="GO" id="GO:0033202">
    <property type="term" value="C:DNA helicase complex"/>
    <property type="evidence" value="ECO:0007669"/>
    <property type="project" value="TreeGrafter"/>
</dbReference>
<evidence type="ECO:0000256" key="14">
    <source>
        <dbReference type="ARBA" id="ARBA00048988"/>
    </source>
</evidence>
<evidence type="ECO:0000313" key="20">
    <source>
        <dbReference type="Proteomes" id="UP000215377"/>
    </source>
</evidence>
<evidence type="ECO:0000256" key="3">
    <source>
        <dbReference type="ARBA" id="ARBA00022763"/>
    </source>
</evidence>
<evidence type="ECO:0000313" key="19">
    <source>
        <dbReference type="EMBL" id="OWU75800.1"/>
    </source>
</evidence>
<dbReference type="Proteomes" id="UP000215377">
    <property type="component" value="Unassembled WGS sequence"/>
</dbReference>
<dbReference type="GO" id="GO:0004527">
    <property type="term" value="F:exonuclease activity"/>
    <property type="evidence" value="ECO:0007669"/>
    <property type="project" value="UniProtKB-KW"/>
</dbReference>
<dbReference type="GO" id="GO:0043138">
    <property type="term" value="F:3'-5' DNA helicase activity"/>
    <property type="evidence" value="ECO:0007669"/>
    <property type="project" value="UniProtKB-EC"/>
</dbReference>
<evidence type="ECO:0000256" key="12">
    <source>
        <dbReference type="ARBA" id="ARBA00034808"/>
    </source>
</evidence>
<dbReference type="InterPro" id="IPR014151">
    <property type="entry name" value="DNA_helicase_AddA"/>
</dbReference>
<dbReference type="NCBIfam" id="TIGR02784">
    <property type="entry name" value="addA_alphas"/>
    <property type="match status" value="1"/>
</dbReference>
<keyword evidence="3" id="KW-0227">DNA damage</keyword>
<keyword evidence="4 15" id="KW-0378">Hydrolase</keyword>
<dbReference type="Gene3D" id="3.40.50.300">
    <property type="entry name" value="P-loop containing nucleotide triphosphate hydrolases"/>
    <property type="match status" value="4"/>
</dbReference>
<keyword evidence="9" id="KW-0234">DNA repair</keyword>
<dbReference type="Gene3D" id="3.90.320.10">
    <property type="match status" value="1"/>
</dbReference>
<keyword evidence="6" id="KW-0269">Exonuclease</keyword>
<dbReference type="Gene3D" id="1.10.486.10">
    <property type="entry name" value="PCRA, domain 4"/>
    <property type="match status" value="1"/>
</dbReference>
<evidence type="ECO:0000256" key="6">
    <source>
        <dbReference type="ARBA" id="ARBA00022839"/>
    </source>
</evidence>
<keyword evidence="10" id="KW-0413">Isomerase</keyword>
<comment type="catalytic activity">
    <reaction evidence="11">
        <text>Couples ATP hydrolysis with the unwinding of duplex DNA by translocating in the 3'-5' direction.</text>
        <dbReference type="EC" id="5.6.2.4"/>
    </reaction>
</comment>
<dbReference type="EC" id="5.6.2.4" evidence="12"/>
<accession>A0A225NPG8</accession>
<dbReference type="OrthoDB" id="9810135at2"/>
<dbReference type="GO" id="GO:0005829">
    <property type="term" value="C:cytosol"/>
    <property type="evidence" value="ECO:0007669"/>
    <property type="project" value="TreeGrafter"/>
</dbReference>
<dbReference type="InterPro" id="IPR014017">
    <property type="entry name" value="DNA_helicase_UvrD-like_C"/>
</dbReference>
<keyword evidence="8" id="KW-0238">DNA-binding</keyword>
<keyword evidence="1" id="KW-0540">Nuclease</keyword>
<keyword evidence="20" id="KW-1185">Reference proteome</keyword>
<evidence type="ECO:0000256" key="13">
    <source>
        <dbReference type="ARBA" id="ARBA00034923"/>
    </source>
</evidence>
<gene>
    <name evidence="19" type="ORF">ATO3_06310</name>
</gene>
<evidence type="ECO:0000256" key="16">
    <source>
        <dbReference type="SAM" id="MobiDB-lite"/>
    </source>
</evidence>
<dbReference type="GO" id="GO:0005524">
    <property type="term" value="F:ATP binding"/>
    <property type="evidence" value="ECO:0007669"/>
    <property type="project" value="UniProtKB-UniRule"/>
</dbReference>
<keyword evidence="2 15" id="KW-0547">Nucleotide-binding</keyword>
<dbReference type="GO" id="GO:0000725">
    <property type="term" value="P:recombinational repair"/>
    <property type="evidence" value="ECO:0007669"/>
    <property type="project" value="TreeGrafter"/>
</dbReference>
<organism evidence="19 20">
    <name type="scientific">Marinibacterium profundimaris</name>
    <dbReference type="NCBI Taxonomy" id="1679460"/>
    <lineage>
        <taxon>Bacteria</taxon>
        <taxon>Pseudomonadati</taxon>
        <taxon>Pseudomonadota</taxon>
        <taxon>Alphaproteobacteria</taxon>
        <taxon>Rhodobacterales</taxon>
        <taxon>Paracoccaceae</taxon>
        <taxon>Marinibacterium</taxon>
    </lineage>
</organism>
<comment type="catalytic activity">
    <reaction evidence="14">
        <text>ATP + H2O = ADP + phosphate + H(+)</text>
        <dbReference type="Rhea" id="RHEA:13065"/>
        <dbReference type="ChEBI" id="CHEBI:15377"/>
        <dbReference type="ChEBI" id="CHEBI:15378"/>
        <dbReference type="ChEBI" id="CHEBI:30616"/>
        <dbReference type="ChEBI" id="CHEBI:43474"/>
        <dbReference type="ChEBI" id="CHEBI:456216"/>
        <dbReference type="EC" id="5.6.2.4"/>
    </reaction>
</comment>
<sequence length="1132" mass="122756">MSTARDAASERQVQAARPDASTWLSANAGSGKTRVLTDRVARLLLSGVEPQHILCLTYTKAAASEMQNRLFRRLGEWAMLEDAALRRELAVLGADAAGDLGQARTLFARAIETPGGLKIQTIHSFCAALLRRFPLEAGVSPNFAEMEDRSAELLRAEIVEDMAAGPQAHLVDGIAGYLSEGLDDLTGALTGKREAFDRTLSREEILGVFGVPAHVTEDTLVDQAFAPGDIEMLGALARALQGSGSNDRKAAAKLATLREENIAALAVLEDVLLTGSGAKQPFAAKIGSFPTKSAQKDGAVAPLMPDLEALMQRIEELRPQRLGLMAARKTMALHDFAAAFLPEYARRKQLRGWLDFDDLILKARALLNDPSVAAWVLFRLDGGIDHILVDEAQDTSPAQWDVIEKLAQEFTAGEGAREVERTIFVVGDKKQSIYSFQGADPRAFDKMQAEFGARLKAAGPGLQSLTLEYSFRSSPAILGLVDTIFEGQEEAGFVRDSLHRAFKSDLPGRVELWPVVPKVQEEEDREWHDPVDRKGGRHHAVILAERIAARIEAMIGQETLPDAGRGGLIRRRVRPGDVMILVQRRSDLFAEIIRACKARGLPVAGADRLKVGAELAVRDLGALLSFLSTPEDDLSLATALKSPLFGWSDRDLYAVAQGRPGYLWEALRKRGDHPETLAMLADLMGQTDFLRPYDLIERILTRHDGRRKLLGRLGPEAEDGINALLGQALGYERTGVPSLTGFLGWMETDDLDIKREMGSAGDLIRVMTVHGSKGLESPIVILPDTGKRQAPKLPEIVETAVAEDAETGGAGAMAALWRVNADAMPPLMEDARDAFQDRQRAERQRLLYVALTRAEKWLIVCAAGDLPKDGDSWYQQVEAGLHSAGAVDWPMGEETGLLYTHGDWDGLPLDDPEEVVAPEADLPELFRHPAGPAPEREVTLSPSDLGGAKALPGEAGLEEEAAKARGTAIHLLLEHLAGQQPAGWDAMAAKLLPGLQAEQIAPLMAEARALLSSPELAPLFARDTLAEVPVTGHLGAQRLHGVIDRLRVSDEKVLAVDFKTNAVVPGSPDHVPEGLLRQMGAYALLLRQIYPDRPIEVAILWTRAARLMTLPEPLVLESLQRAGLLDDGGAGS</sequence>
<feature type="binding site" evidence="15">
    <location>
        <begin position="26"/>
        <end position="33"/>
    </location>
    <ligand>
        <name>ATP</name>
        <dbReference type="ChEBI" id="CHEBI:30616"/>
    </ligand>
</feature>
<name>A0A225NPG8_9RHOB</name>
<comment type="caution">
    <text evidence="19">The sequence shown here is derived from an EMBL/GenBank/DDBJ whole genome shotgun (WGS) entry which is preliminary data.</text>
</comment>
<evidence type="ECO:0000256" key="15">
    <source>
        <dbReference type="PROSITE-ProRule" id="PRU00560"/>
    </source>
</evidence>
<dbReference type="InterPro" id="IPR014016">
    <property type="entry name" value="UvrD-like_ATP-bd"/>
</dbReference>
<evidence type="ECO:0000256" key="11">
    <source>
        <dbReference type="ARBA" id="ARBA00034617"/>
    </source>
</evidence>
<evidence type="ECO:0000256" key="5">
    <source>
        <dbReference type="ARBA" id="ARBA00022806"/>
    </source>
</evidence>
<dbReference type="PANTHER" id="PTHR11070:SF2">
    <property type="entry name" value="ATP-DEPENDENT DNA HELICASE SRS2"/>
    <property type="match status" value="1"/>
</dbReference>
<evidence type="ECO:0000256" key="2">
    <source>
        <dbReference type="ARBA" id="ARBA00022741"/>
    </source>
</evidence>
<evidence type="ECO:0000256" key="8">
    <source>
        <dbReference type="ARBA" id="ARBA00023125"/>
    </source>
</evidence>
<feature type="region of interest" description="Disordered" evidence="16">
    <location>
        <begin position="1"/>
        <end position="20"/>
    </location>
</feature>
<feature type="domain" description="UvrD-like helicase ATP-binding" evidence="17">
    <location>
        <begin position="5"/>
        <end position="474"/>
    </location>
</feature>
<keyword evidence="5 15" id="KW-0347">Helicase</keyword>
<dbReference type="InterPro" id="IPR027417">
    <property type="entry name" value="P-loop_NTPase"/>
</dbReference>
<dbReference type="GO" id="GO:0003677">
    <property type="term" value="F:DNA binding"/>
    <property type="evidence" value="ECO:0007669"/>
    <property type="project" value="UniProtKB-KW"/>
</dbReference>
<evidence type="ECO:0000256" key="1">
    <source>
        <dbReference type="ARBA" id="ARBA00022722"/>
    </source>
</evidence>